<proteinExistence type="predicted"/>
<dbReference type="Proteomes" id="UP001164459">
    <property type="component" value="Chromosome"/>
</dbReference>
<sequence>MWDPKKRPRLDLCPEQYCFHWEPPGSFANMSGRVYASLADALADVDAFVSFPDGGCGCIFGPCNRLSRTPGAKDMYEPHEPALERDGLPWFYFAREQSLTARSRRQFERGARILWGEDTFAGGTSKQRSPK</sequence>
<protein>
    <submittedName>
        <fullName evidence="1">Uncharacterized protein</fullName>
    </submittedName>
</protein>
<keyword evidence="2" id="KW-1185">Reference proteome</keyword>
<dbReference type="EMBL" id="CP114040">
    <property type="protein sequence ID" value="WAS97983.1"/>
    <property type="molecule type" value="Genomic_DNA"/>
</dbReference>
<reference evidence="1" key="1">
    <citation type="submission" date="2022-11" db="EMBL/GenBank/DDBJ databases">
        <title>Minimal conservation of predation-associated metabolite biosynthetic gene clusters underscores biosynthetic potential of Myxococcota including descriptions for ten novel species: Archangium lansinium sp. nov., Myxococcus landrumus sp. nov., Nannocystis bai.</title>
        <authorList>
            <person name="Ahearne A."/>
            <person name="Stevens C."/>
            <person name="Dowd S."/>
        </authorList>
    </citation>
    <scope>NUCLEOTIDE SEQUENCE</scope>
    <source>
        <strain evidence="1">Fl3</strain>
    </source>
</reference>
<name>A0ABY7HFV0_9BACT</name>
<gene>
    <name evidence="1" type="ORF">O0S08_17725</name>
</gene>
<evidence type="ECO:0000313" key="1">
    <source>
        <dbReference type="EMBL" id="WAS97983.1"/>
    </source>
</evidence>
<accession>A0ABY7HFV0</accession>
<dbReference type="RefSeq" id="WP_269040349.1">
    <property type="nucleotide sequence ID" value="NZ_CP114040.1"/>
</dbReference>
<organism evidence="1 2">
    <name type="scientific">Nannocystis punicea</name>
    <dbReference type="NCBI Taxonomy" id="2995304"/>
    <lineage>
        <taxon>Bacteria</taxon>
        <taxon>Pseudomonadati</taxon>
        <taxon>Myxococcota</taxon>
        <taxon>Polyangia</taxon>
        <taxon>Nannocystales</taxon>
        <taxon>Nannocystaceae</taxon>
        <taxon>Nannocystis</taxon>
    </lineage>
</organism>
<evidence type="ECO:0000313" key="2">
    <source>
        <dbReference type="Proteomes" id="UP001164459"/>
    </source>
</evidence>